<protein>
    <submittedName>
        <fullName evidence="2">TraB/GumN family protein</fullName>
    </submittedName>
</protein>
<dbReference type="OrthoDB" id="9806326at2"/>
<name>A0A5B8LH51_9SPHN</name>
<evidence type="ECO:0000313" key="3">
    <source>
        <dbReference type="Proteomes" id="UP000315673"/>
    </source>
</evidence>
<gene>
    <name evidence="2" type="ORF">FPZ24_02600</name>
</gene>
<dbReference type="CDD" id="cd14789">
    <property type="entry name" value="Tiki"/>
    <property type="match status" value="1"/>
</dbReference>
<feature type="signal peptide" evidence="1">
    <location>
        <begin position="1"/>
        <end position="17"/>
    </location>
</feature>
<dbReference type="InterPro" id="IPR002816">
    <property type="entry name" value="TraB/PrgY/GumN_fam"/>
</dbReference>
<sequence>MKLLRALALMALAGALAACPMAREPAKPPLWRVSDGDTTIWLMGAIHLLPPRIDWRTDAVDRAMDADELVLETDPTATGDFDAIAKAPGLLPLAKRVGADRQDALARAIERTGQPGDAFDGYKDWAAAVMLATGDALDSRATAKNGIDAQLWGNFKGRQRIALEKPGDQLRALDMLPPQLQERMLDETLDGADYDTTYDAWATGDLAAIDKAAPSKELRPFLVTAANRRWADWVAARMSQKGKVLVAVGAGHLAGKDAIPELLKAKGLKVERIQ</sequence>
<organism evidence="2 3">
    <name type="scientific">Sphingomonas panacisoli</name>
    <dbReference type="NCBI Taxonomy" id="1813879"/>
    <lineage>
        <taxon>Bacteria</taxon>
        <taxon>Pseudomonadati</taxon>
        <taxon>Pseudomonadota</taxon>
        <taxon>Alphaproteobacteria</taxon>
        <taxon>Sphingomonadales</taxon>
        <taxon>Sphingomonadaceae</taxon>
        <taxon>Sphingomonas</taxon>
    </lineage>
</organism>
<dbReference type="PANTHER" id="PTHR40590:SF1">
    <property type="entry name" value="CYTOPLASMIC PROTEIN"/>
    <property type="match status" value="1"/>
</dbReference>
<dbReference type="InterPro" id="IPR047111">
    <property type="entry name" value="YbaP-like"/>
</dbReference>
<evidence type="ECO:0000256" key="1">
    <source>
        <dbReference type="SAM" id="SignalP"/>
    </source>
</evidence>
<dbReference type="PANTHER" id="PTHR40590">
    <property type="entry name" value="CYTOPLASMIC PROTEIN-RELATED"/>
    <property type="match status" value="1"/>
</dbReference>
<feature type="chain" id="PRO_5022785075" evidence="1">
    <location>
        <begin position="18"/>
        <end position="274"/>
    </location>
</feature>
<dbReference type="KEGG" id="spai:FPZ24_02600"/>
<dbReference type="EMBL" id="CP042306">
    <property type="protein sequence ID" value="QDZ06500.1"/>
    <property type="molecule type" value="Genomic_DNA"/>
</dbReference>
<keyword evidence="3" id="KW-1185">Reference proteome</keyword>
<proteinExistence type="predicted"/>
<dbReference type="AlphaFoldDB" id="A0A5B8LH51"/>
<keyword evidence="1" id="KW-0732">Signal</keyword>
<dbReference type="PROSITE" id="PS51257">
    <property type="entry name" value="PROKAR_LIPOPROTEIN"/>
    <property type="match status" value="1"/>
</dbReference>
<dbReference type="RefSeq" id="WP_146569584.1">
    <property type="nucleotide sequence ID" value="NZ_CP042306.1"/>
</dbReference>
<evidence type="ECO:0000313" key="2">
    <source>
        <dbReference type="EMBL" id="QDZ06500.1"/>
    </source>
</evidence>
<dbReference type="Proteomes" id="UP000315673">
    <property type="component" value="Chromosome"/>
</dbReference>
<accession>A0A5B8LH51</accession>
<dbReference type="Pfam" id="PF01963">
    <property type="entry name" value="TraB_PrgY_gumN"/>
    <property type="match status" value="1"/>
</dbReference>
<reference evidence="2 3" key="1">
    <citation type="submission" date="2019-07" db="EMBL/GenBank/DDBJ databases">
        <title>Full genome sequence of Sphingomonas sp. 4R-6-7(HKS19).</title>
        <authorList>
            <person name="Im W.-T."/>
        </authorList>
    </citation>
    <scope>NUCLEOTIDE SEQUENCE [LARGE SCALE GENOMIC DNA]</scope>
    <source>
        <strain evidence="2 3">HKS19</strain>
    </source>
</reference>